<evidence type="ECO:0000313" key="4">
    <source>
        <dbReference type="Proteomes" id="UP000316330"/>
    </source>
</evidence>
<dbReference type="Pfam" id="PF01569">
    <property type="entry name" value="PAP2"/>
    <property type="match status" value="1"/>
</dbReference>
<sequence>MMKNMNEQLFQAINRYAGQWDWIDDCMEWFAQDIVWVLLAIMAILWFSGKPNHQRLTFYACLSAAITLFVAAYFISPAVNHPRPFVGHEVNQLIPHAADPSFPSDHSILAFSLAFSVFFVLRNLGTVMLALAVLTGLARVYVGVHYPADIAGAIVLSFLVSLAVFLLRERLEPLPRLTIGLYGRIVKAIPGLPKK</sequence>
<name>A0A559JQ56_9BACL</name>
<organism evidence="3 4">
    <name type="scientific">Cohnella terricola</name>
    <dbReference type="NCBI Taxonomy" id="1289167"/>
    <lineage>
        <taxon>Bacteria</taxon>
        <taxon>Bacillati</taxon>
        <taxon>Bacillota</taxon>
        <taxon>Bacilli</taxon>
        <taxon>Bacillales</taxon>
        <taxon>Paenibacillaceae</taxon>
        <taxon>Cohnella</taxon>
    </lineage>
</organism>
<dbReference type="EMBL" id="VNJJ01000003">
    <property type="protein sequence ID" value="TVY02012.1"/>
    <property type="molecule type" value="Genomic_DNA"/>
</dbReference>
<proteinExistence type="predicted"/>
<evidence type="ECO:0000313" key="3">
    <source>
        <dbReference type="EMBL" id="TVY02012.1"/>
    </source>
</evidence>
<evidence type="ECO:0000259" key="2">
    <source>
        <dbReference type="SMART" id="SM00014"/>
    </source>
</evidence>
<evidence type="ECO:0000256" key="1">
    <source>
        <dbReference type="SAM" id="Phobius"/>
    </source>
</evidence>
<dbReference type="GO" id="GO:0050380">
    <property type="term" value="F:undecaprenyl-diphosphatase activity"/>
    <property type="evidence" value="ECO:0007669"/>
    <property type="project" value="InterPro"/>
</dbReference>
<feature type="transmembrane region" description="Helical" evidence="1">
    <location>
        <begin position="29"/>
        <end position="49"/>
    </location>
</feature>
<dbReference type="Gene3D" id="1.20.144.10">
    <property type="entry name" value="Phosphatidic acid phosphatase type 2/haloperoxidase"/>
    <property type="match status" value="1"/>
</dbReference>
<feature type="transmembrane region" description="Helical" evidence="1">
    <location>
        <begin position="108"/>
        <end position="134"/>
    </location>
</feature>
<reference evidence="3 4" key="1">
    <citation type="submission" date="2019-07" db="EMBL/GenBank/DDBJ databases">
        <authorList>
            <person name="Kim J."/>
        </authorList>
    </citation>
    <scope>NUCLEOTIDE SEQUENCE [LARGE SCALE GENOMIC DNA]</scope>
    <source>
        <strain evidence="3 4">G13</strain>
    </source>
</reference>
<keyword evidence="1" id="KW-1133">Transmembrane helix</keyword>
<gene>
    <name evidence="3" type="ORF">FPZ45_06095</name>
</gene>
<dbReference type="CDD" id="cd03385">
    <property type="entry name" value="PAP2_BcrC_like"/>
    <property type="match status" value="1"/>
</dbReference>
<protein>
    <submittedName>
        <fullName evidence="3">Undecaprenyl-diphosphatase</fullName>
    </submittedName>
</protein>
<dbReference type="GO" id="GO:0005886">
    <property type="term" value="C:plasma membrane"/>
    <property type="evidence" value="ECO:0007669"/>
    <property type="project" value="InterPro"/>
</dbReference>
<dbReference type="AlphaFoldDB" id="A0A559JQ56"/>
<feature type="transmembrane region" description="Helical" evidence="1">
    <location>
        <begin position="56"/>
        <end position="75"/>
    </location>
</feature>
<keyword evidence="1" id="KW-0472">Membrane</keyword>
<dbReference type="SUPFAM" id="SSF48317">
    <property type="entry name" value="Acid phosphatase/Vanadium-dependent haloperoxidase"/>
    <property type="match status" value="1"/>
</dbReference>
<dbReference type="InterPro" id="IPR036938">
    <property type="entry name" value="PAP2/HPO_sf"/>
</dbReference>
<dbReference type="Proteomes" id="UP000316330">
    <property type="component" value="Unassembled WGS sequence"/>
</dbReference>
<comment type="caution">
    <text evidence="3">The sequence shown here is derived from an EMBL/GenBank/DDBJ whole genome shotgun (WGS) entry which is preliminary data.</text>
</comment>
<dbReference type="InterPro" id="IPR033879">
    <property type="entry name" value="UPP_Pase"/>
</dbReference>
<keyword evidence="4" id="KW-1185">Reference proteome</keyword>
<dbReference type="SMART" id="SM00014">
    <property type="entry name" value="acidPPc"/>
    <property type="match status" value="1"/>
</dbReference>
<dbReference type="InterPro" id="IPR000326">
    <property type="entry name" value="PAP2/HPO"/>
</dbReference>
<feature type="domain" description="Phosphatidic acid phosphatase type 2/haloperoxidase" evidence="2">
    <location>
        <begin position="57"/>
        <end position="165"/>
    </location>
</feature>
<keyword evidence="1" id="KW-0812">Transmembrane</keyword>
<feature type="transmembrane region" description="Helical" evidence="1">
    <location>
        <begin position="146"/>
        <end position="167"/>
    </location>
</feature>
<dbReference type="OrthoDB" id="9789113at2"/>
<dbReference type="PANTHER" id="PTHR14969">
    <property type="entry name" value="SPHINGOSINE-1-PHOSPHATE PHOSPHOHYDROLASE"/>
    <property type="match status" value="1"/>
</dbReference>
<accession>A0A559JQ56</accession>
<dbReference type="PANTHER" id="PTHR14969:SF58">
    <property type="entry name" value="UNDECAPRENYL-DIPHOSPHATASE BCRC"/>
    <property type="match status" value="1"/>
</dbReference>